<keyword evidence="2" id="KW-0119">Carbohydrate metabolism</keyword>
<dbReference type="InterPro" id="IPR003961">
    <property type="entry name" value="FN3_dom"/>
</dbReference>
<proteinExistence type="predicted"/>
<dbReference type="Proteomes" id="UP000392064">
    <property type="component" value="Chromosome"/>
</dbReference>
<dbReference type="SMART" id="SM00060">
    <property type="entry name" value="FN3"/>
    <property type="match status" value="3"/>
</dbReference>
<dbReference type="Pfam" id="PF00041">
    <property type="entry name" value="fn3"/>
    <property type="match status" value="1"/>
</dbReference>
<dbReference type="EMBL" id="CP045737">
    <property type="protein sequence ID" value="QGG40373.1"/>
    <property type="molecule type" value="Genomic_DNA"/>
</dbReference>
<dbReference type="Gene3D" id="2.60.40.10">
    <property type="entry name" value="Immunoglobulins"/>
    <property type="match status" value="3"/>
</dbReference>
<keyword evidence="4" id="KW-1185">Reference proteome</keyword>
<evidence type="ECO:0000256" key="2">
    <source>
        <dbReference type="ARBA" id="ARBA00023326"/>
    </source>
</evidence>
<dbReference type="PANTHER" id="PTHR12121:SF34">
    <property type="entry name" value="PROTEIN ANGEL"/>
    <property type="match status" value="1"/>
</dbReference>
<dbReference type="PROSITE" id="PS50853">
    <property type="entry name" value="FN3"/>
    <property type="match status" value="1"/>
</dbReference>
<sequence length="573" mass="62702">MHSRIGRACALGVLVLLYTSALTGPAQAGPRPAAPTGLKATTTHTSAVLTWKPARHATKYRACLTVARDKPCTRFSPTSSKRSWTVTGLKATADTDYYFRVTAGRGSRTRTSPLKGFNLKPPVVPDAPTGIRQAVSWSKATISWPAARNATSYSVCLSGNRGLTRCARTSAPSARRSVTFTGLRPTGGGDYFYRVRSHRGSRSAASAVHRIDLPSSQVRSVSPARGRATGSVTASWPAAVNAEWYQFQIAKNSAMTSTLRTVTTGRTTASQSNLTIGTTYYFRVRAINNPSKGKWSPVRALRLPSLPARINVLTYNLCGQDKCVTRANRMKSWSTRRAYAGRIARGSGADIIATQESHDKDTRFGRELPGFGLAAYYSAKSLFYNKSKYDLRRSGKVTLSAKRGKYAVWAELRDSASRTSVLVVDVHLQPFKGRALDDVRSSQTKVLLRKIASVNRDRLPVVYAGDFNSNKSNAQRRFPGGYDAPKRVFNAAGIVNSLSRATNPVHRTYNSANQAVNPPLRSSDHVDHIYIDPRISVRQWRVVVSMARNGRGYAKPFATDHNGVRAMLDVPGR</sequence>
<dbReference type="SUPFAM" id="SSF56219">
    <property type="entry name" value="DNase I-like"/>
    <property type="match status" value="1"/>
</dbReference>
<keyword evidence="1" id="KW-0378">Hydrolase</keyword>
<dbReference type="CDD" id="cd00063">
    <property type="entry name" value="FN3"/>
    <property type="match status" value="2"/>
</dbReference>
<keyword evidence="2" id="KW-0624">Polysaccharide degradation</keyword>
<dbReference type="Pfam" id="PF03372">
    <property type="entry name" value="Exo_endo_phos"/>
    <property type="match status" value="1"/>
</dbReference>
<name>A0A5Q2MF48_9ACTN</name>
<evidence type="ECO:0000313" key="4">
    <source>
        <dbReference type="Proteomes" id="UP000392064"/>
    </source>
</evidence>
<dbReference type="InterPro" id="IPR050410">
    <property type="entry name" value="CCR4/nocturin_mRNA_transcr"/>
</dbReference>
<dbReference type="AlphaFoldDB" id="A0A5Q2MF48"/>
<organism evidence="3 4">
    <name type="scientific">Aeromicrobium yanjiei</name>
    <dbReference type="NCBI Taxonomy" id="2662028"/>
    <lineage>
        <taxon>Bacteria</taxon>
        <taxon>Bacillati</taxon>
        <taxon>Actinomycetota</taxon>
        <taxon>Actinomycetes</taxon>
        <taxon>Propionibacteriales</taxon>
        <taxon>Nocardioidaceae</taxon>
        <taxon>Aeromicrobium</taxon>
    </lineage>
</organism>
<dbReference type="PANTHER" id="PTHR12121">
    <property type="entry name" value="CARBON CATABOLITE REPRESSOR PROTEIN 4"/>
    <property type="match status" value="1"/>
</dbReference>
<reference evidence="3 4" key="1">
    <citation type="submission" date="2019-11" db="EMBL/GenBank/DDBJ databases">
        <authorList>
            <person name="Li J."/>
        </authorList>
    </citation>
    <scope>NUCLEOTIDE SEQUENCE [LARGE SCALE GENOMIC DNA]</scope>
    <source>
        <strain evidence="3 4">MF47</strain>
    </source>
</reference>
<dbReference type="InterPro" id="IPR036116">
    <property type="entry name" value="FN3_sf"/>
</dbReference>
<dbReference type="RefSeq" id="WP_153651645.1">
    <property type="nucleotide sequence ID" value="NZ_CP045737.1"/>
</dbReference>
<dbReference type="GO" id="GO:0000175">
    <property type="term" value="F:3'-5'-RNA exonuclease activity"/>
    <property type="evidence" value="ECO:0007669"/>
    <property type="project" value="TreeGrafter"/>
</dbReference>
<dbReference type="Gene3D" id="3.60.10.10">
    <property type="entry name" value="Endonuclease/exonuclease/phosphatase"/>
    <property type="match status" value="1"/>
</dbReference>
<dbReference type="InterPro" id="IPR013783">
    <property type="entry name" value="Ig-like_fold"/>
</dbReference>
<protein>
    <submittedName>
        <fullName evidence="3">Uncharacterized protein</fullName>
    </submittedName>
</protein>
<gene>
    <name evidence="3" type="ORF">GEV26_02745</name>
</gene>
<dbReference type="SUPFAM" id="SSF49265">
    <property type="entry name" value="Fibronectin type III"/>
    <property type="match status" value="2"/>
</dbReference>
<keyword evidence="1" id="KW-0326">Glycosidase</keyword>
<dbReference type="KEGG" id="aef:GEV26_02745"/>
<evidence type="ECO:0000313" key="3">
    <source>
        <dbReference type="EMBL" id="QGG40373.1"/>
    </source>
</evidence>
<dbReference type="GO" id="GO:0000272">
    <property type="term" value="P:polysaccharide catabolic process"/>
    <property type="evidence" value="ECO:0007669"/>
    <property type="project" value="UniProtKB-KW"/>
</dbReference>
<evidence type="ECO:0000256" key="1">
    <source>
        <dbReference type="ARBA" id="ARBA00023295"/>
    </source>
</evidence>
<dbReference type="InterPro" id="IPR036691">
    <property type="entry name" value="Endo/exonu/phosph_ase_sf"/>
</dbReference>
<accession>A0A5Q2MF48</accession>
<dbReference type="GO" id="GO:0016798">
    <property type="term" value="F:hydrolase activity, acting on glycosyl bonds"/>
    <property type="evidence" value="ECO:0007669"/>
    <property type="project" value="UniProtKB-KW"/>
</dbReference>
<dbReference type="InterPro" id="IPR005135">
    <property type="entry name" value="Endo/exonuclease/phosphatase"/>
</dbReference>